<dbReference type="PRINTS" id="PR00702">
    <property type="entry name" value="ACRIFLAVINRP"/>
</dbReference>
<feature type="transmembrane region" description="Helical" evidence="1">
    <location>
        <begin position="966"/>
        <end position="985"/>
    </location>
</feature>
<evidence type="ECO:0000313" key="2">
    <source>
        <dbReference type="EMBL" id="WRO20880.1"/>
    </source>
</evidence>
<keyword evidence="1" id="KW-0472">Membrane</keyword>
<dbReference type="Gene3D" id="3.30.70.1430">
    <property type="entry name" value="Multidrug efflux transporter AcrB pore domain"/>
    <property type="match status" value="2"/>
</dbReference>
<dbReference type="PANTHER" id="PTHR32063">
    <property type="match status" value="1"/>
</dbReference>
<evidence type="ECO:0000256" key="1">
    <source>
        <dbReference type="SAM" id="Phobius"/>
    </source>
</evidence>
<dbReference type="EMBL" id="CP121694">
    <property type="protein sequence ID" value="WRO20880.1"/>
    <property type="molecule type" value="Genomic_DNA"/>
</dbReference>
<dbReference type="Gene3D" id="3.30.2090.10">
    <property type="entry name" value="Multidrug efflux transporter AcrB TolC docking domain, DN and DC subdomains"/>
    <property type="match status" value="2"/>
</dbReference>
<feature type="transmembrane region" description="Helical" evidence="1">
    <location>
        <begin position="333"/>
        <end position="352"/>
    </location>
</feature>
<dbReference type="Proteomes" id="UP001329915">
    <property type="component" value="Chromosome"/>
</dbReference>
<feature type="transmembrane region" description="Helical" evidence="1">
    <location>
        <begin position="430"/>
        <end position="450"/>
    </location>
</feature>
<dbReference type="AlphaFoldDB" id="A0AAU0UKQ4"/>
<dbReference type="InterPro" id="IPR027463">
    <property type="entry name" value="AcrB_DN_DC_subdom"/>
</dbReference>
<dbReference type="GO" id="GO:0005886">
    <property type="term" value="C:plasma membrane"/>
    <property type="evidence" value="ECO:0007669"/>
    <property type="project" value="TreeGrafter"/>
</dbReference>
<feature type="transmembrane region" description="Helical" evidence="1">
    <location>
        <begin position="12"/>
        <end position="34"/>
    </location>
</feature>
<keyword evidence="3" id="KW-1185">Reference proteome</keyword>
<feature type="transmembrane region" description="Helical" evidence="1">
    <location>
        <begin position="864"/>
        <end position="882"/>
    </location>
</feature>
<dbReference type="Gene3D" id="3.30.70.1320">
    <property type="entry name" value="Multidrug efflux transporter AcrB pore domain like"/>
    <property type="match status" value="1"/>
</dbReference>
<sequence>MKLSNFAVKRPVTVVMAVLIVMLLGGISLTRIAVDLYPEIKLPVGAVSTSYSGAGPQEVEELVTKPLEEILGTVNGVDQIVSDTTEGSSTVIVWFDWGTDMDFATLKMREKVDFIKSFMPEDISNPMVMQMDPAMMPILQIGLSGGRDLSRLKAFAEDDISSRLERLEGVASVFITGGYTREIKVSVDPVKLEQYGLTLAQISQTLRAENVNMSTGQVVEGKQELFVRTLGEYETVEDIRNVVLTVPNGGGAIRLSDLAAIEDGFKDVDQITRMNGEPSIGISVMKQSHANTVQVAERVKAELEQIKSSAPGGMDIAMIFDQSEFINQSIGRVVSNTILGGIFAVLVLFLFLRNLRSTLIIAIAIPISIVSAFTLIYFNDLTLNMMSMGGLALGVGMMVDSAIVILENIYRYRQDGHGMMQAAILGSDEVASAVIASTITTIAVFLPIVFVEGIAAQLFKQLALTVSFALAAALLVALTLIPMLSSKFLVITNGNGKVKKRNPLRKIMDGLAQGLDKLTAVYSKLLAWALGHRKTVVAAVTVALISSFALVPMVGMEFLPSMDSGELAVNIELNRGSLLEETEKITEQVEDILYDVPEVDTVFTSVGVSQNQLGMGGAQQHRSQIRVMLVDKEQRSRGTDVVADELRNSFAGIAGADIEVSAVDANQMGGGSSAPVAVKIKGNDLVTLEKLANQVLTIVESVPGTREVESSFVDGSPELQLLINRDKAASYGINVAQLASAVQTAMHGQVATKFGIEDNEIDVRVIYPEWARKNLQDLKDVTIPSPMGINVPVSEVVTIKQDVGPGTISREDQARVASVQAQIAGRDLGSITSDLEAKLQPLRQQLPKGYEIILGGQQEEMMEAFGNLGLALILAIILVYMVMASQFESLVHPFVIMFSLPTTFIGVVAALVVTGRSFSVPTFIGVIMLAGIVVNNAIVLIDYINVLRERGHERDEAVLQAGPVRLRPILMTTLTTVLALLPTAAGIGSGSEASAPMAVAVVGGLSVSMIFTLVFLPVVYTIVDDFGQWTKRKIGKGSADKADSGQSI</sequence>
<name>A0AAU0UKQ4_9FIRM</name>
<dbReference type="InterPro" id="IPR001036">
    <property type="entry name" value="Acrflvin-R"/>
</dbReference>
<feature type="transmembrane region" description="Helical" evidence="1">
    <location>
        <begin position="536"/>
        <end position="555"/>
    </location>
</feature>
<reference evidence="2 3" key="1">
    <citation type="submission" date="2023-04" db="EMBL/GenBank/DDBJ databases">
        <authorList>
            <person name="Hsu D."/>
        </authorList>
    </citation>
    <scope>NUCLEOTIDE SEQUENCE [LARGE SCALE GENOMIC DNA]</scope>
    <source>
        <strain evidence="2 3">MK1</strain>
    </source>
</reference>
<proteinExistence type="predicted"/>
<feature type="transmembrane region" description="Helical" evidence="1">
    <location>
        <begin position="390"/>
        <end position="410"/>
    </location>
</feature>
<dbReference type="RefSeq" id="WP_366923758.1">
    <property type="nucleotide sequence ID" value="NZ_CP121694.1"/>
</dbReference>
<dbReference type="KEGG" id="dbc:MFMK1_000670"/>
<evidence type="ECO:0000313" key="3">
    <source>
        <dbReference type="Proteomes" id="UP001329915"/>
    </source>
</evidence>
<dbReference type="SUPFAM" id="SSF82866">
    <property type="entry name" value="Multidrug efflux transporter AcrB transmembrane domain"/>
    <property type="match status" value="2"/>
</dbReference>
<feature type="transmembrane region" description="Helical" evidence="1">
    <location>
        <begin position="997"/>
        <end position="1023"/>
    </location>
</feature>
<feature type="transmembrane region" description="Helical" evidence="1">
    <location>
        <begin position="462"/>
        <end position="481"/>
    </location>
</feature>
<dbReference type="Gene3D" id="3.30.70.1440">
    <property type="entry name" value="Multidrug efflux transporter AcrB pore domain"/>
    <property type="match status" value="1"/>
</dbReference>
<dbReference type="SUPFAM" id="SSF82714">
    <property type="entry name" value="Multidrug efflux transporter AcrB TolC docking domain, DN and DC subdomains"/>
    <property type="match status" value="2"/>
</dbReference>
<dbReference type="SUPFAM" id="SSF82693">
    <property type="entry name" value="Multidrug efflux transporter AcrB pore domain, PN1, PN2, PC1 and PC2 subdomains"/>
    <property type="match status" value="3"/>
</dbReference>
<dbReference type="GO" id="GO:0042910">
    <property type="term" value="F:xenobiotic transmembrane transporter activity"/>
    <property type="evidence" value="ECO:0007669"/>
    <property type="project" value="TreeGrafter"/>
</dbReference>
<keyword evidence="1" id="KW-1133">Transmembrane helix</keyword>
<protein>
    <submittedName>
        <fullName evidence="2">Efflux RND transporter permease subunit</fullName>
    </submittedName>
</protein>
<feature type="transmembrane region" description="Helical" evidence="1">
    <location>
        <begin position="359"/>
        <end position="378"/>
    </location>
</feature>
<organism evidence="2 3">
    <name type="scientific">Metallumcola ferriviriculae</name>
    <dbReference type="NCBI Taxonomy" id="3039180"/>
    <lineage>
        <taxon>Bacteria</taxon>
        <taxon>Bacillati</taxon>
        <taxon>Bacillota</taxon>
        <taxon>Clostridia</taxon>
        <taxon>Neomoorellales</taxon>
        <taxon>Desulfitibacteraceae</taxon>
        <taxon>Metallumcola</taxon>
    </lineage>
</organism>
<dbReference type="Gene3D" id="1.20.1640.10">
    <property type="entry name" value="Multidrug efflux transporter AcrB transmembrane domain"/>
    <property type="match status" value="2"/>
</dbReference>
<keyword evidence="1" id="KW-0812">Transmembrane</keyword>
<feature type="transmembrane region" description="Helical" evidence="1">
    <location>
        <begin position="920"/>
        <end position="945"/>
    </location>
</feature>
<feature type="transmembrane region" description="Helical" evidence="1">
    <location>
        <begin position="894"/>
        <end position="914"/>
    </location>
</feature>
<gene>
    <name evidence="2" type="ORF">MFMK1_000670</name>
</gene>
<dbReference type="PANTHER" id="PTHR32063:SF0">
    <property type="entry name" value="SWARMING MOTILITY PROTEIN SWRC"/>
    <property type="match status" value="1"/>
</dbReference>
<dbReference type="Pfam" id="PF00873">
    <property type="entry name" value="ACR_tran"/>
    <property type="match status" value="1"/>
</dbReference>
<accession>A0AAU0UKQ4</accession>